<keyword evidence="3" id="KW-0067">ATP-binding</keyword>
<dbReference type="Pfam" id="PF25019">
    <property type="entry name" value="LRR_R13L1-DRL21"/>
    <property type="match status" value="1"/>
</dbReference>
<dbReference type="GO" id="GO:0098542">
    <property type="term" value="P:defense response to other organism"/>
    <property type="evidence" value="ECO:0007669"/>
    <property type="project" value="TreeGrafter"/>
</dbReference>
<name>A0A1J6HVS2_NICAT</name>
<evidence type="ECO:0000256" key="2">
    <source>
        <dbReference type="ARBA" id="ARBA00022821"/>
    </source>
</evidence>
<dbReference type="OMA" id="PERMPIS"/>
<dbReference type="InterPro" id="IPR001611">
    <property type="entry name" value="Leu-rich_rpt"/>
</dbReference>
<dbReference type="Proteomes" id="UP000187609">
    <property type="component" value="Unassembled WGS sequence"/>
</dbReference>
<evidence type="ECO:0000313" key="7">
    <source>
        <dbReference type="Proteomes" id="UP000187609"/>
    </source>
</evidence>
<accession>A0A1J6HVS2</accession>
<proteinExistence type="predicted"/>
<gene>
    <name evidence="6" type="primary">RPPL1_6</name>
    <name evidence="6" type="ORF">A4A49_20708</name>
</gene>
<keyword evidence="7" id="KW-1185">Reference proteome</keyword>
<dbReference type="EMBL" id="MJEQ01037194">
    <property type="protein sequence ID" value="OIS96427.1"/>
    <property type="molecule type" value="Genomic_DNA"/>
</dbReference>
<dbReference type="PROSITE" id="PS51450">
    <property type="entry name" value="LRR"/>
    <property type="match status" value="1"/>
</dbReference>
<evidence type="ECO:0000256" key="3">
    <source>
        <dbReference type="ARBA" id="ARBA00022840"/>
    </source>
</evidence>
<dbReference type="InterPro" id="IPR056789">
    <property type="entry name" value="LRR_R13L1-DRL21"/>
</dbReference>
<organism evidence="6 7">
    <name type="scientific">Nicotiana attenuata</name>
    <name type="common">Coyote tobacco</name>
    <dbReference type="NCBI Taxonomy" id="49451"/>
    <lineage>
        <taxon>Eukaryota</taxon>
        <taxon>Viridiplantae</taxon>
        <taxon>Streptophyta</taxon>
        <taxon>Embryophyta</taxon>
        <taxon>Tracheophyta</taxon>
        <taxon>Spermatophyta</taxon>
        <taxon>Magnoliopsida</taxon>
        <taxon>eudicotyledons</taxon>
        <taxon>Gunneridae</taxon>
        <taxon>Pentapetalae</taxon>
        <taxon>asterids</taxon>
        <taxon>lamiids</taxon>
        <taxon>Solanales</taxon>
        <taxon>Solanaceae</taxon>
        <taxon>Nicotianoideae</taxon>
        <taxon>Nicotianeae</taxon>
        <taxon>Nicotiana</taxon>
    </lineage>
</organism>
<reference evidence="6" key="1">
    <citation type="submission" date="2016-11" db="EMBL/GenBank/DDBJ databases">
        <title>The genome of Nicotiana attenuata.</title>
        <authorList>
            <person name="Xu S."/>
            <person name="Brockmoeller T."/>
            <person name="Gaquerel E."/>
            <person name="Navarro A."/>
            <person name="Kuhl H."/>
            <person name="Gase K."/>
            <person name="Ling Z."/>
            <person name="Zhou W."/>
            <person name="Kreitzer C."/>
            <person name="Stanke M."/>
            <person name="Tang H."/>
            <person name="Lyons E."/>
            <person name="Pandey P."/>
            <person name="Pandey S.P."/>
            <person name="Timmermann B."/>
            <person name="Baldwin I.T."/>
        </authorList>
    </citation>
    <scope>NUCLEOTIDE SEQUENCE [LARGE SCALE GENOMIC DNA]</scope>
    <source>
        <strain evidence="6">UT</strain>
    </source>
</reference>
<evidence type="ECO:0000256" key="1">
    <source>
        <dbReference type="ARBA" id="ARBA00022741"/>
    </source>
</evidence>
<dbReference type="Pfam" id="PF23559">
    <property type="entry name" value="WHD_DRP"/>
    <property type="match status" value="1"/>
</dbReference>
<comment type="caution">
    <text evidence="6">The sequence shown here is derived from an EMBL/GenBank/DDBJ whole genome shotgun (WGS) entry which is preliminary data.</text>
</comment>
<feature type="domain" description="R13L1/DRL21-like LRR repeat region" evidence="5">
    <location>
        <begin position="390"/>
        <end position="513"/>
    </location>
</feature>
<dbReference type="SUPFAM" id="SSF52058">
    <property type="entry name" value="L domain-like"/>
    <property type="match status" value="1"/>
</dbReference>
<dbReference type="AlphaFoldDB" id="A0A1J6HVS2"/>
<sequence>MGFKEEVRAGFIAGAALILLEGIAKFAVSEISKFWNVDAELRRLERCVSKVMAMIEWVEDGHCNCFSSERSKKAWELWLEDVKTVARVVEDEISLELDHHNRVKDAANASSSQEEHPLRKKILTSGKLNVPHEISKLREKLEDLAGEMDKLLSFESLKSEKTTQVVTSSSSTSFVELKKCFAYCALFPASYKFEEDNLVLMWLAEGLIQPMGEITLECIGKQYFKDLAGRSFFYLEKKKIYNMHDFFREMAQFISTDVCLQMEDEKPTCYPSLGNIRHLSLCCNNLVSDEYMEEFPKCERLRTFLLTCRNVDAGVGDATTYLLQNFSLLRVLDLSHGHIVELPDTIGNLMYLRYLNLSGNLLRYIPESIELTNLQTLSTFVVSEAEGYTIVELKKMTFLKGSLHLFRFENVKDETQVLEANLHMMSLLNELELEWVVRRVGHEALVVLGHVKFHENLEKLVITGYYGCQFPRRWLIDSGFNLKSIHLKRCVECPSLPVLGHLQLLESLCIEDMPLVKEAQAGFFEGFPSLKSLKFRNMLTLTRLVDLISGNMPSLRVLICKNCPSLRSLPSLDIFGSLTILKIIRCPAVGKLPERMPISLRKIDVRGSEIVAARCQVDQEEYQASQFVPLMNNGALIGLLCCPFSQRYLSDCLVLSIALMLCLWFSNRTAMFH</sequence>
<keyword evidence="2" id="KW-0611">Plant defense</keyword>
<keyword evidence="1" id="KW-0547">Nucleotide-binding</keyword>
<dbReference type="PANTHER" id="PTHR23155">
    <property type="entry name" value="DISEASE RESISTANCE PROTEIN RP"/>
    <property type="match status" value="1"/>
</dbReference>
<dbReference type="Gene3D" id="1.10.10.10">
    <property type="entry name" value="Winged helix-like DNA-binding domain superfamily/Winged helix DNA-binding domain"/>
    <property type="match status" value="1"/>
</dbReference>
<feature type="domain" description="Disease resistance protein winged helix" evidence="4">
    <location>
        <begin position="186"/>
        <end position="251"/>
    </location>
</feature>
<evidence type="ECO:0000259" key="5">
    <source>
        <dbReference type="Pfam" id="PF25019"/>
    </source>
</evidence>
<dbReference type="InterPro" id="IPR036388">
    <property type="entry name" value="WH-like_DNA-bd_sf"/>
</dbReference>
<evidence type="ECO:0000259" key="4">
    <source>
        <dbReference type="Pfam" id="PF23559"/>
    </source>
</evidence>
<protein>
    <submittedName>
        <fullName evidence="6">Disease resistance rpp13-like protein 1</fullName>
    </submittedName>
</protein>
<dbReference type="PANTHER" id="PTHR23155:SF1241">
    <property type="entry name" value="DISEASE RESISTANCE RPP13-LIKE PROTEIN 1-RELATED"/>
    <property type="match status" value="1"/>
</dbReference>
<evidence type="ECO:0000313" key="6">
    <source>
        <dbReference type="EMBL" id="OIS96427.1"/>
    </source>
</evidence>
<dbReference type="InterPro" id="IPR058922">
    <property type="entry name" value="WHD_DRP"/>
</dbReference>
<dbReference type="InterPro" id="IPR044974">
    <property type="entry name" value="Disease_R_plants"/>
</dbReference>
<dbReference type="InterPro" id="IPR032675">
    <property type="entry name" value="LRR_dom_sf"/>
</dbReference>
<dbReference type="SMR" id="A0A1J6HVS2"/>
<dbReference type="Gene3D" id="3.80.10.10">
    <property type="entry name" value="Ribonuclease Inhibitor"/>
    <property type="match status" value="1"/>
</dbReference>
<dbReference type="Gramene" id="OIS96427">
    <property type="protein sequence ID" value="OIS96427"/>
    <property type="gene ID" value="A4A49_20708"/>
</dbReference>